<proteinExistence type="predicted"/>
<gene>
    <name evidence="2" type="ORF">PoB_003076000</name>
</gene>
<evidence type="ECO:0000313" key="2">
    <source>
        <dbReference type="EMBL" id="GFO04255.1"/>
    </source>
</evidence>
<comment type="caution">
    <text evidence="2">The sequence shown here is derived from an EMBL/GenBank/DDBJ whole genome shotgun (WGS) entry which is preliminary data.</text>
</comment>
<dbReference type="EMBL" id="BLXT01003738">
    <property type="protein sequence ID" value="GFO04255.1"/>
    <property type="molecule type" value="Genomic_DNA"/>
</dbReference>
<keyword evidence="3" id="KW-1185">Reference proteome</keyword>
<feature type="compositionally biased region" description="Polar residues" evidence="1">
    <location>
        <begin position="7"/>
        <end position="19"/>
    </location>
</feature>
<feature type="region of interest" description="Disordered" evidence="1">
    <location>
        <begin position="1"/>
        <end position="39"/>
    </location>
</feature>
<organism evidence="2 3">
    <name type="scientific">Plakobranchus ocellatus</name>
    <dbReference type="NCBI Taxonomy" id="259542"/>
    <lineage>
        <taxon>Eukaryota</taxon>
        <taxon>Metazoa</taxon>
        <taxon>Spiralia</taxon>
        <taxon>Lophotrochozoa</taxon>
        <taxon>Mollusca</taxon>
        <taxon>Gastropoda</taxon>
        <taxon>Heterobranchia</taxon>
        <taxon>Euthyneura</taxon>
        <taxon>Panpulmonata</taxon>
        <taxon>Sacoglossa</taxon>
        <taxon>Placobranchoidea</taxon>
        <taxon>Plakobranchidae</taxon>
        <taxon>Plakobranchus</taxon>
    </lineage>
</organism>
<reference evidence="2 3" key="1">
    <citation type="journal article" date="2021" name="Elife">
        <title>Chloroplast acquisition without the gene transfer in kleptoplastic sea slugs, Plakobranchus ocellatus.</title>
        <authorList>
            <person name="Maeda T."/>
            <person name="Takahashi S."/>
            <person name="Yoshida T."/>
            <person name="Shimamura S."/>
            <person name="Takaki Y."/>
            <person name="Nagai Y."/>
            <person name="Toyoda A."/>
            <person name="Suzuki Y."/>
            <person name="Arimoto A."/>
            <person name="Ishii H."/>
            <person name="Satoh N."/>
            <person name="Nishiyama T."/>
            <person name="Hasebe M."/>
            <person name="Maruyama T."/>
            <person name="Minagawa J."/>
            <person name="Obokata J."/>
            <person name="Shigenobu S."/>
        </authorList>
    </citation>
    <scope>NUCLEOTIDE SEQUENCE [LARGE SCALE GENOMIC DNA]</scope>
</reference>
<protein>
    <submittedName>
        <fullName evidence="2">Uncharacterized protein</fullName>
    </submittedName>
</protein>
<evidence type="ECO:0000313" key="3">
    <source>
        <dbReference type="Proteomes" id="UP000735302"/>
    </source>
</evidence>
<sequence>MELKSYQVGQMKQAGSQVETRVERPVPHTTATHRHVTITQKQRVYRPNYKITKSSVEFPGQTRQGALVFFNLERTKTGSRAETEADCITDLHTSL</sequence>
<accession>A0AAV4A7V4</accession>
<dbReference type="AlphaFoldDB" id="A0AAV4A7V4"/>
<name>A0AAV4A7V4_9GAST</name>
<dbReference type="Proteomes" id="UP000735302">
    <property type="component" value="Unassembled WGS sequence"/>
</dbReference>
<evidence type="ECO:0000256" key="1">
    <source>
        <dbReference type="SAM" id="MobiDB-lite"/>
    </source>
</evidence>